<keyword evidence="2" id="KW-0813">Transport</keyword>
<gene>
    <name evidence="7" type="ORF">TPAB3V08_LOCUS13282</name>
</gene>
<dbReference type="Gene3D" id="1.20.1250.20">
    <property type="entry name" value="MFS general substrate transporter like domains"/>
    <property type="match status" value="1"/>
</dbReference>
<dbReference type="PANTHER" id="PTHR23511:SF35">
    <property type="entry name" value="MAJOR FACILITATOR SUPERFAMILY (MFS) PROFILE DOMAIN-CONTAINING PROTEIN"/>
    <property type="match status" value="1"/>
</dbReference>
<evidence type="ECO:0000313" key="8">
    <source>
        <dbReference type="Proteomes" id="UP001153148"/>
    </source>
</evidence>
<protein>
    <submittedName>
        <fullName evidence="7">Uncharacterized protein</fullName>
    </submittedName>
</protein>
<keyword evidence="4 6" id="KW-1133">Transmembrane helix</keyword>
<dbReference type="InterPro" id="IPR036259">
    <property type="entry name" value="MFS_trans_sf"/>
</dbReference>
<keyword evidence="8" id="KW-1185">Reference proteome</keyword>
<proteinExistence type="predicted"/>
<evidence type="ECO:0000256" key="5">
    <source>
        <dbReference type="ARBA" id="ARBA00023136"/>
    </source>
</evidence>
<accession>A0ABN7PEX5</accession>
<name>A0ABN7PEX5_TIMPD</name>
<evidence type="ECO:0000256" key="6">
    <source>
        <dbReference type="SAM" id="Phobius"/>
    </source>
</evidence>
<evidence type="ECO:0000256" key="4">
    <source>
        <dbReference type="ARBA" id="ARBA00022989"/>
    </source>
</evidence>
<evidence type="ECO:0000313" key="7">
    <source>
        <dbReference type="EMBL" id="CAG2066339.1"/>
    </source>
</evidence>
<dbReference type="PANTHER" id="PTHR23511">
    <property type="entry name" value="SYNAPTIC VESICLE GLYCOPROTEIN 2"/>
    <property type="match status" value="1"/>
</dbReference>
<comment type="caution">
    <text evidence="7">The sequence shown here is derived from an EMBL/GenBank/DDBJ whole genome shotgun (WGS) entry which is preliminary data.</text>
</comment>
<organism evidence="7 8">
    <name type="scientific">Timema podura</name>
    <name type="common">Walking stick</name>
    <dbReference type="NCBI Taxonomy" id="61482"/>
    <lineage>
        <taxon>Eukaryota</taxon>
        <taxon>Metazoa</taxon>
        <taxon>Ecdysozoa</taxon>
        <taxon>Arthropoda</taxon>
        <taxon>Hexapoda</taxon>
        <taxon>Insecta</taxon>
        <taxon>Pterygota</taxon>
        <taxon>Neoptera</taxon>
        <taxon>Polyneoptera</taxon>
        <taxon>Phasmatodea</taxon>
        <taxon>Timematodea</taxon>
        <taxon>Timematoidea</taxon>
        <taxon>Timematidae</taxon>
        <taxon>Timema</taxon>
    </lineage>
</organism>
<feature type="non-terminal residue" evidence="7">
    <location>
        <position position="330"/>
    </location>
</feature>
<dbReference type="EMBL" id="CAJPIN010053047">
    <property type="protein sequence ID" value="CAG2066339.1"/>
    <property type="molecule type" value="Genomic_DNA"/>
</dbReference>
<keyword evidence="3 6" id="KW-0812">Transmembrane</keyword>
<feature type="transmembrane region" description="Helical" evidence="6">
    <location>
        <begin position="256"/>
        <end position="277"/>
    </location>
</feature>
<dbReference type="SUPFAM" id="SSF103473">
    <property type="entry name" value="MFS general substrate transporter"/>
    <property type="match status" value="1"/>
</dbReference>
<keyword evidence="5 6" id="KW-0472">Membrane</keyword>
<comment type="subcellular location">
    <subcellularLocation>
        <location evidence="1">Membrane</location>
        <topology evidence="1">Multi-pass membrane protein</topology>
    </subcellularLocation>
</comment>
<evidence type="ECO:0000256" key="1">
    <source>
        <dbReference type="ARBA" id="ARBA00004141"/>
    </source>
</evidence>
<dbReference type="Proteomes" id="UP001153148">
    <property type="component" value="Unassembled WGS sequence"/>
</dbReference>
<evidence type="ECO:0000256" key="3">
    <source>
        <dbReference type="ARBA" id="ARBA00022692"/>
    </source>
</evidence>
<sequence>MLGATILPVSTEHGDNVFHYYTLVYKVNITSSSTEQLLLFKAWRGSSSRRRGHWELPWITYRSWRLFVIVTALPGLITVLYMARVLPESPKYLLVTGRSQEALDILRRIYADNSGEPPEVISGTVCYNRRFCGRVALSARVGEKEFCTRRDEEHLATNSPFVCTSSSPEHDNSLPLYVLCLRLVTQTVSPCGSLTCSTTWACNYNLHPEGPSRLCEAIGSSSANITAPILPSSLEVIYSDLLEEPACVVQITSQTFINPMIFGVIAGVVFIPMGFVINKIGKKNTMCEYSCTGPKWLQYVLEPLRWLHGLRHYSHSRPDCRPELRFESWS</sequence>
<reference evidence="7" key="1">
    <citation type="submission" date="2021-03" db="EMBL/GenBank/DDBJ databases">
        <authorList>
            <person name="Tran Van P."/>
        </authorList>
    </citation>
    <scope>NUCLEOTIDE SEQUENCE</scope>
</reference>
<evidence type="ECO:0000256" key="2">
    <source>
        <dbReference type="ARBA" id="ARBA00022448"/>
    </source>
</evidence>